<gene>
    <name evidence="2" type="ORF">Tdes44962_MAKER01411</name>
</gene>
<feature type="compositionally biased region" description="Basic and acidic residues" evidence="1">
    <location>
        <begin position="135"/>
        <end position="148"/>
    </location>
</feature>
<dbReference type="Proteomes" id="UP001138500">
    <property type="component" value="Unassembled WGS sequence"/>
</dbReference>
<feature type="compositionally biased region" description="Basic and acidic residues" evidence="1">
    <location>
        <begin position="85"/>
        <end position="96"/>
    </location>
</feature>
<dbReference type="AlphaFoldDB" id="A0A9W7W6A7"/>
<comment type="caution">
    <text evidence="2">The sequence shown here is derived from an EMBL/GenBank/DDBJ whole genome shotgun (WGS) entry which is preliminary data.</text>
</comment>
<name>A0A9W7W6A7_9PEZI</name>
<feature type="compositionally biased region" description="Polar residues" evidence="1">
    <location>
        <begin position="149"/>
        <end position="165"/>
    </location>
</feature>
<feature type="region of interest" description="Disordered" evidence="1">
    <location>
        <begin position="83"/>
        <end position="165"/>
    </location>
</feature>
<sequence length="293" mass="30918">MPRFQSQPKPNGDSEAEAGVILDKIVDSIPTDRAEASIFQAHGPVSSTASTFTDQDSQARNAVEGSASSLHVDGDLLAGASASNRRVECPSEKFEDSTDTITARVPNVNRQTPPSLPLNGAANRPVAQIFPSMQGREHGEDDDKRDLPTNDNKITSEPSKQASACSVVTQAAETAVAEDARIARLEAQLGSTTSQVTDIQSALATLTQTLHQRLDGPSLRQLGKCPDVSDSLPSKGQMAAAETSQMVMGDHHRDLAAGLMQHAAQSIINAGKMLEIGALLLQGRLSSTSEDAK</sequence>
<protein>
    <submittedName>
        <fullName evidence="2">Uncharacterized protein</fullName>
    </submittedName>
</protein>
<accession>A0A9W7W6A7</accession>
<dbReference type="EMBL" id="RIBY02000224">
    <property type="protein sequence ID" value="KAH9844864.1"/>
    <property type="molecule type" value="Genomic_DNA"/>
</dbReference>
<evidence type="ECO:0000313" key="3">
    <source>
        <dbReference type="Proteomes" id="UP001138500"/>
    </source>
</evidence>
<keyword evidence="3" id="KW-1185">Reference proteome</keyword>
<organism evidence="2 3">
    <name type="scientific">Teratosphaeria destructans</name>
    <dbReference type="NCBI Taxonomy" id="418781"/>
    <lineage>
        <taxon>Eukaryota</taxon>
        <taxon>Fungi</taxon>
        <taxon>Dikarya</taxon>
        <taxon>Ascomycota</taxon>
        <taxon>Pezizomycotina</taxon>
        <taxon>Dothideomycetes</taxon>
        <taxon>Dothideomycetidae</taxon>
        <taxon>Mycosphaerellales</taxon>
        <taxon>Teratosphaeriaceae</taxon>
        <taxon>Teratosphaeria</taxon>
    </lineage>
</organism>
<evidence type="ECO:0000313" key="2">
    <source>
        <dbReference type="EMBL" id="KAH9844864.1"/>
    </source>
</evidence>
<reference evidence="2 3" key="2">
    <citation type="journal article" date="2021" name="Curr. Genet.">
        <title>Genetic response to nitrogen starvation in the aggressive Eucalyptus foliar pathogen Teratosphaeria destructans.</title>
        <authorList>
            <person name="Havenga M."/>
            <person name="Wingfield B.D."/>
            <person name="Wingfield M.J."/>
            <person name="Dreyer L.L."/>
            <person name="Roets F."/>
            <person name="Aylward J."/>
        </authorList>
    </citation>
    <scope>NUCLEOTIDE SEQUENCE [LARGE SCALE GENOMIC DNA]</scope>
    <source>
        <strain evidence="2">CMW44962</strain>
    </source>
</reference>
<reference evidence="2 3" key="1">
    <citation type="journal article" date="2018" name="IMA Fungus">
        <title>IMA Genome-F 10: Nine draft genome sequences of Claviceps purpurea s.lat., including C. arundinis, C. humidiphila, and C. cf. spartinae, pseudomolecules for the pitch canker pathogen Fusarium circinatum, draft genome of Davidsoniella eucalypti, Grosmannia galeiformis, Quambalaria eucalypti, and Teratosphaeria destructans.</title>
        <authorList>
            <person name="Wingfield B.D."/>
            <person name="Liu M."/>
            <person name="Nguyen H.D."/>
            <person name="Lane F.A."/>
            <person name="Morgan S.W."/>
            <person name="De Vos L."/>
            <person name="Wilken P.M."/>
            <person name="Duong T.A."/>
            <person name="Aylward J."/>
            <person name="Coetzee M.P."/>
            <person name="Dadej K."/>
            <person name="De Beer Z.W."/>
            <person name="Findlay W."/>
            <person name="Havenga M."/>
            <person name="Kolarik M."/>
            <person name="Menzies J.G."/>
            <person name="Naidoo K."/>
            <person name="Pochopski O."/>
            <person name="Shoukouhi P."/>
            <person name="Santana Q.C."/>
            <person name="Seifert K.A."/>
            <person name="Soal N."/>
            <person name="Steenkamp E.T."/>
            <person name="Tatham C.T."/>
            <person name="van der Nest M.A."/>
            <person name="Wingfield M.J."/>
        </authorList>
    </citation>
    <scope>NUCLEOTIDE SEQUENCE [LARGE SCALE GENOMIC DNA]</scope>
    <source>
        <strain evidence="2">CMW44962</strain>
    </source>
</reference>
<evidence type="ECO:0000256" key="1">
    <source>
        <dbReference type="SAM" id="MobiDB-lite"/>
    </source>
</evidence>
<proteinExistence type="predicted"/>